<evidence type="ECO:0000259" key="2">
    <source>
        <dbReference type="PROSITE" id="PS50011"/>
    </source>
</evidence>
<reference evidence="3" key="1">
    <citation type="submission" date="2021-01" db="EMBL/GenBank/DDBJ databases">
        <authorList>
            <consortium name="Genoscope - CEA"/>
            <person name="William W."/>
        </authorList>
    </citation>
    <scope>NUCLEOTIDE SEQUENCE</scope>
</reference>
<dbReference type="Proteomes" id="UP000692954">
    <property type="component" value="Unassembled WGS sequence"/>
</dbReference>
<protein>
    <recommendedName>
        <fullName evidence="2">Protein kinase domain-containing protein</fullName>
    </recommendedName>
</protein>
<accession>A0A8S1LQA4</accession>
<dbReference type="GO" id="GO:0005524">
    <property type="term" value="F:ATP binding"/>
    <property type="evidence" value="ECO:0007669"/>
    <property type="project" value="InterPro"/>
</dbReference>
<evidence type="ECO:0000313" key="3">
    <source>
        <dbReference type="EMBL" id="CAD8069927.1"/>
    </source>
</evidence>
<evidence type="ECO:0000256" key="1">
    <source>
        <dbReference type="SAM" id="MobiDB-lite"/>
    </source>
</evidence>
<sequence length="602" mass="72215">MNHKITIICPLFETGSGKVYLAEEVIQNSQIIKYFAFEFRQDYVEKGYFLEGVKILKNLKKSSLFRNYQYMYKSLPQEIFLFDYIEGEFLEKKIMENNKQLKSFDNSEIQTYLKQLLEALYELHSNKIPGRLFSVQNILYSQASKRLILMDFGFGCEINQEKLDILAPPEYLESLIEKKQNDQEFDLKFDSWLVGAFLYNLIKLKPINIIEIQKNTLEKLKYDRKEQYLQYLKQKKTISCYTSRYNINLCYFVESLLTYNKEQRLSFYEIYQHQYIQSLQIEEEKKYLNFYKNISMISDYFQVVSTDQLKGPNENTEIHIQQGNQQKQKSQFTSSVDSQQKQKQKPRIIEISPIKNQKINKKFPDYQSVIMKQPVFQNKKFDNFFLQIQLDYLRCCILAETAEKIITLLPRYKYPFEYVLAYFVKKMHLMILRETDHYLKSDFYKNNYDLDWQAFLKDYSKDLLICPEISYYCDKLMKEIIEMFRDHCYIHLQGNSELSETLKKSLSNSLAQNHNIIFTSEEFLDKGYSEALEILFECVNQIRAQNDKSEELQLFQKQIYICITITSINLENFQQTFREMLPENQQIKPRDIILHLRLSSHN</sequence>
<dbReference type="PANTHER" id="PTHR24347">
    <property type="entry name" value="SERINE/THREONINE-PROTEIN KINASE"/>
    <property type="match status" value="1"/>
</dbReference>
<feature type="region of interest" description="Disordered" evidence="1">
    <location>
        <begin position="319"/>
        <end position="345"/>
    </location>
</feature>
<dbReference type="Pfam" id="PF00069">
    <property type="entry name" value="Pkinase"/>
    <property type="match status" value="1"/>
</dbReference>
<dbReference type="OrthoDB" id="309104at2759"/>
<name>A0A8S1LQA4_9CILI</name>
<proteinExistence type="predicted"/>
<keyword evidence="4" id="KW-1185">Reference proteome</keyword>
<comment type="caution">
    <text evidence="3">The sequence shown here is derived from an EMBL/GenBank/DDBJ whole genome shotgun (WGS) entry which is preliminary data.</text>
</comment>
<dbReference type="EMBL" id="CAJJDN010000026">
    <property type="protein sequence ID" value="CAD8069927.1"/>
    <property type="molecule type" value="Genomic_DNA"/>
</dbReference>
<organism evidence="3 4">
    <name type="scientific">Paramecium sonneborni</name>
    <dbReference type="NCBI Taxonomy" id="65129"/>
    <lineage>
        <taxon>Eukaryota</taxon>
        <taxon>Sar</taxon>
        <taxon>Alveolata</taxon>
        <taxon>Ciliophora</taxon>
        <taxon>Intramacronucleata</taxon>
        <taxon>Oligohymenophorea</taxon>
        <taxon>Peniculida</taxon>
        <taxon>Parameciidae</taxon>
        <taxon>Paramecium</taxon>
    </lineage>
</organism>
<dbReference type="GO" id="GO:0004672">
    <property type="term" value="F:protein kinase activity"/>
    <property type="evidence" value="ECO:0007669"/>
    <property type="project" value="InterPro"/>
</dbReference>
<dbReference type="AlphaFoldDB" id="A0A8S1LQA4"/>
<dbReference type="InterPro" id="IPR000719">
    <property type="entry name" value="Prot_kinase_dom"/>
</dbReference>
<feature type="compositionally biased region" description="Low complexity" evidence="1">
    <location>
        <begin position="321"/>
        <end position="331"/>
    </location>
</feature>
<feature type="domain" description="Protein kinase" evidence="2">
    <location>
        <begin position="5"/>
        <end position="276"/>
    </location>
</feature>
<dbReference type="SMART" id="SM00220">
    <property type="entry name" value="S_TKc"/>
    <property type="match status" value="1"/>
</dbReference>
<gene>
    <name evidence="3" type="ORF">PSON_ATCC_30995.1.T0260098</name>
</gene>
<evidence type="ECO:0000313" key="4">
    <source>
        <dbReference type="Proteomes" id="UP000692954"/>
    </source>
</evidence>
<dbReference type="PROSITE" id="PS50011">
    <property type="entry name" value="PROTEIN_KINASE_DOM"/>
    <property type="match status" value="1"/>
</dbReference>